<dbReference type="PROSITE" id="PS00653">
    <property type="entry name" value="GLYCOSYL_HYDROL_F1_2"/>
    <property type="match status" value="1"/>
</dbReference>
<dbReference type="AlphaFoldDB" id="A0A4D6M532"/>
<dbReference type="SUPFAM" id="SSF49785">
    <property type="entry name" value="Galactose-binding domain-like"/>
    <property type="match status" value="1"/>
</dbReference>
<dbReference type="Proteomes" id="UP000501690">
    <property type="component" value="Linkage Group LG6"/>
</dbReference>
<organism evidence="4 5">
    <name type="scientific">Vigna unguiculata</name>
    <name type="common">Cowpea</name>
    <dbReference type="NCBI Taxonomy" id="3917"/>
    <lineage>
        <taxon>Eukaryota</taxon>
        <taxon>Viridiplantae</taxon>
        <taxon>Streptophyta</taxon>
        <taxon>Embryophyta</taxon>
        <taxon>Tracheophyta</taxon>
        <taxon>Spermatophyta</taxon>
        <taxon>Magnoliopsida</taxon>
        <taxon>eudicotyledons</taxon>
        <taxon>Gunneridae</taxon>
        <taxon>Pentapetalae</taxon>
        <taxon>rosids</taxon>
        <taxon>fabids</taxon>
        <taxon>Fabales</taxon>
        <taxon>Fabaceae</taxon>
        <taxon>Papilionoideae</taxon>
        <taxon>50 kb inversion clade</taxon>
        <taxon>NPAAA clade</taxon>
        <taxon>indigoferoid/millettioid clade</taxon>
        <taxon>Phaseoleae</taxon>
        <taxon>Vigna</taxon>
    </lineage>
</organism>
<accession>A0A4D6M532</accession>
<keyword evidence="2" id="KW-0378">Hydrolase</keyword>
<dbReference type="SUPFAM" id="SSF51445">
    <property type="entry name" value="(Trans)glycosidases"/>
    <property type="match status" value="1"/>
</dbReference>
<gene>
    <name evidence="4" type="ORF">DEO72_LG6g570</name>
</gene>
<dbReference type="InterPro" id="IPR033132">
    <property type="entry name" value="GH_1_N_CS"/>
</dbReference>
<dbReference type="GO" id="GO:0008422">
    <property type="term" value="F:beta-glucosidase activity"/>
    <property type="evidence" value="ECO:0007669"/>
    <property type="project" value="TreeGrafter"/>
</dbReference>
<dbReference type="Pfam" id="PF00232">
    <property type="entry name" value="Glyco_hydro_1"/>
    <property type="match status" value="1"/>
</dbReference>
<evidence type="ECO:0000313" key="4">
    <source>
        <dbReference type="EMBL" id="QCD95873.1"/>
    </source>
</evidence>
<evidence type="ECO:0000256" key="3">
    <source>
        <dbReference type="RuleBase" id="RU003690"/>
    </source>
</evidence>
<dbReference type="InterPro" id="IPR001360">
    <property type="entry name" value="Glyco_hydro_1"/>
</dbReference>
<dbReference type="PANTHER" id="PTHR10353:SF27">
    <property type="entry name" value="BETA-GLUCOSIDASE 47"/>
    <property type="match status" value="1"/>
</dbReference>
<dbReference type="InterPro" id="IPR008979">
    <property type="entry name" value="Galactose-bd-like_sf"/>
</dbReference>
<keyword evidence="5" id="KW-1185">Reference proteome</keyword>
<dbReference type="Gene3D" id="3.20.20.80">
    <property type="entry name" value="Glycosidases"/>
    <property type="match status" value="1"/>
</dbReference>
<comment type="similarity">
    <text evidence="1 3">Belongs to the glycosyl hydrolase 1 family.</text>
</comment>
<evidence type="ECO:0000313" key="5">
    <source>
        <dbReference type="Proteomes" id="UP000501690"/>
    </source>
</evidence>
<dbReference type="PANTHER" id="PTHR10353">
    <property type="entry name" value="GLYCOSYL HYDROLASE"/>
    <property type="match status" value="1"/>
</dbReference>
<evidence type="ECO:0000256" key="2">
    <source>
        <dbReference type="ARBA" id="ARBA00022801"/>
    </source>
</evidence>
<evidence type="ECO:0000256" key="1">
    <source>
        <dbReference type="ARBA" id="ARBA00010838"/>
    </source>
</evidence>
<dbReference type="EMBL" id="CP039350">
    <property type="protein sequence ID" value="QCD95873.1"/>
    <property type="molecule type" value="Genomic_DNA"/>
</dbReference>
<name>A0A4D6M532_VIGUN</name>
<proteinExistence type="inferred from homology"/>
<protein>
    <submittedName>
        <fullName evidence="4">Beta-glucosidase</fullName>
    </submittedName>
</protein>
<sequence length="150" mass="16327">MKCLSLKEDSSSSPFPPNFLFGTASSSYQIEGTYLADGKGLYNWDVFSHKPGTVTDGSNGDIVDDHYHLFFYIIDIEDDAGSQTVLHIDSLGHALHAFINGKLVGSGTGNSNKAKVAVDIPIKLVARKNIIDLLSLTVGLQVWLYFLCCI</sequence>
<reference evidence="4 5" key="1">
    <citation type="submission" date="2019-04" db="EMBL/GenBank/DDBJ databases">
        <title>An improved genome assembly and genetic linkage map for asparagus bean, Vigna unguiculata ssp. sesquipedialis.</title>
        <authorList>
            <person name="Xia Q."/>
            <person name="Zhang R."/>
            <person name="Dong Y."/>
        </authorList>
    </citation>
    <scope>NUCLEOTIDE SEQUENCE [LARGE SCALE GENOMIC DNA]</scope>
    <source>
        <tissue evidence="4">Leaf</tissue>
    </source>
</reference>
<dbReference type="InterPro" id="IPR017853">
    <property type="entry name" value="GH"/>
</dbReference>
<dbReference type="GO" id="GO:0005975">
    <property type="term" value="P:carbohydrate metabolic process"/>
    <property type="evidence" value="ECO:0007669"/>
    <property type="project" value="InterPro"/>
</dbReference>